<dbReference type="PROSITE" id="PS51480">
    <property type="entry name" value="DHAL"/>
    <property type="match status" value="1"/>
</dbReference>
<gene>
    <name evidence="2" type="ORF">Atai01_36180</name>
</gene>
<dbReference type="SMART" id="SM01120">
    <property type="entry name" value="Dak2"/>
    <property type="match status" value="1"/>
</dbReference>
<dbReference type="PANTHER" id="PTHR33434:SF4">
    <property type="entry name" value="PHOSPHATASE PROTEIN"/>
    <property type="match status" value="1"/>
</dbReference>
<dbReference type="SMART" id="SM01121">
    <property type="entry name" value="Dak1_2"/>
    <property type="match status" value="1"/>
</dbReference>
<evidence type="ECO:0000313" key="3">
    <source>
        <dbReference type="Proteomes" id="UP001165136"/>
    </source>
</evidence>
<dbReference type="Pfam" id="PF21645">
    <property type="entry name" value="FakA-like_M"/>
    <property type="match status" value="1"/>
</dbReference>
<dbReference type="InterPro" id="IPR036117">
    <property type="entry name" value="DhaL_dom_sf"/>
</dbReference>
<dbReference type="Proteomes" id="UP001165136">
    <property type="component" value="Unassembled WGS sequence"/>
</dbReference>
<sequence length="527" mass="53689">MDKASVAAWARACVHSLDVLCPAINDINVYPVADSDTGSNLLHTMTGAEAALAAEPEVTGAGHALSVLARGALRSARGNSGVILSQVLRGLAASAGPLPELDGPALAEAFVHADKVATEAVARPVAGTMLSVMHAVASAVVGERRPPGDVATLAAKAAAEALEQTPRQLPVLAAAGVVDAGARGLVAVLDALAGVVSGTSTEPARSCEAAPAPEAGPAPYAWEVMYLLEGEPDLPAFRRRLSGLGDSVTVAGDGSGGYAVHVHCADIGAAIEAGLDYGRPRQVRVEPLITPTPLEPAGPDREVVAVVHGEPLAELLRAEGIAVLAVRSQTVPSVEELLGLITERAVGHVTVLAATPELTAAVDATTGHRMIGDRDVVVIPCVSPVQVLAALAVHDPGRRANDDVVAMAEAAAATRRGELAVAREESITWVGRAHAGDLIGFVDGEVVLVERVGGTEPPRERVLGAALAVLNRMLAVGGELVTVLAGDSAPADLAAELAERLRAERPEVEFVSYPGGQSDAVMLIGVE</sequence>
<reference evidence="2" key="1">
    <citation type="submission" date="2023-03" db="EMBL/GenBank/DDBJ databases">
        <title>Amycolatopsis taiwanensis NBRC 103393.</title>
        <authorList>
            <person name="Ichikawa N."/>
            <person name="Sato H."/>
            <person name="Tonouchi N."/>
        </authorList>
    </citation>
    <scope>NUCLEOTIDE SEQUENCE</scope>
    <source>
        <strain evidence="2">NBRC 103393</strain>
    </source>
</reference>
<evidence type="ECO:0000313" key="2">
    <source>
        <dbReference type="EMBL" id="GLY66999.1"/>
    </source>
</evidence>
<evidence type="ECO:0000259" key="1">
    <source>
        <dbReference type="PROSITE" id="PS51480"/>
    </source>
</evidence>
<dbReference type="SUPFAM" id="SSF101473">
    <property type="entry name" value="DhaL-like"/>
    <property type="match status" value="1"/>
</dbReference>
<dbReference type="EMBL" id="BSTI01000007">
    <property type="protein sequence ID" value="GLY66999.1"/>
    <property type="molecule type" value="Genomic_DNA"/>
</dbReference>
<dbReference type="InterPro" id="IPR048394">
    <property type="entry name" value="FakA-like_M"/>
</dbReference>
<protein>
    <submittedName>
        <fullName evidence="2">Dihydroxyacetone kinase</fullName>
    </submittedName>
</protein>
<dbReference type="Pfam" id="PF13684">
    <property type="entry name" value="FakA-like_C"/>
    <property type="match status" value="1"/>
</dbReference>
<dbReference type="Gene3D" id="1.25.40.340">
    <property type="match status" value="1"/>
</dbReference>
<keyword evidence="3" id="KW-1185">Reference proteome</keyword>
<dbReference type="AlphaFoldDB" id="A0A9W6VHC4"/>
<feature type="domain" description="DhaL" evidence="1">
    <location>
        <begin position="4"/>
        <end position="194"/>
    </location>
</feature>
<keyword evidence="2" id="KW-0808">Transferase</keyword>
<dbReference type="InterPro" id="IPR033470">
    <property type="entry name" value="FakA-like_C"/>
</dbReference>
<organism evidence="2 3">
    <name type="scientific">Amycolatopsis taiwanensis</name>
    <dbReference type="NCBI Taxonomy" id="342230"/>
    <lineage>
        <taxon>Bacteria</taxon>
        <taxon>Bacillati</taxon>
        <taxon>Actinomycetota</taxon>
        <taxon>Actinomycetes</taxon>
        <taxon>Pseudonocardiales</taxon>
        <taxon>Pseudonocardiaceae</taxon>
        <taxon>Amycolatopsis</taxon>
    </lineage>
</organism>
<dbReference type="GO" id="GO:0004371">
    <property type="term" value="F:glycerone kinase activity"/>
    <property type="evidence" value="ECO:0007669"/>
    <property type="project" value="InterPro"/>
</dbReference>
<name>A0A9W6VHC4_9PSEU</name>
<accession>A0A9W6VHC4</accession>
<dbReference type="RefSeq" id="WP_285487597.1">
    <property type="nucleotide sequence ID" value="NZ_BSTI01000007.1"/>
</dbReference>
<dbReference type="InterPro" id="IPR004007">
    <property type="entry name" value="DhaL_dom"/>
</dbReference>
<dbReference type="InterPro" id="IPR050270">
    <property type="entry name" value="DegV_domain_contain"/>
</dbReference>
<dbReference type="GO" id="GO:0006071">
    <property type="term" value="P:glycerol metabolic process"/>
    <property type="evidence" value="ECO:0007669"/>
    <property type="project" value="InterPro"/>
</dbReference>
<dbReference type="Pfam" id="PF02734">
    <property type="entry name" value="Dak2"/>
    <property type="match status" value="1"/>
</dbReference>
<dbReference type="PANTHER" id="PTHR33434">
    <property type="entry name" value="DEGV DOMAIN-CONTAINING PROTEIN DR_1986-RELATED"/>
    <property type="match status" value="1"/>
</dbReference>
<keyword evidence="2" id="KW-0418">Kinase</keyword>
<proteinExistence type="predicted"/>
<comment type="caution">
    <text evidence="2">The sequence shown here is derived from an EMBL/GenBank/DDBJ whole genome shotgun (WGS) entry which is preliminary data.</text>
</comment>